<keyword evidence="2" id="KW-1185">Reference proteome</keyword>
<evidence type="ECO:0000313" key="2">
    <source>
        <dbReference type="Proteomes" id="UP001153148"/>
    </source>
</evidence>
<protein>
    <submittedName>
        <fullName evidence="1">Uncharacterized protein</fullName>
    </submittedName>
</protein>
<proteinExistence type="predicted"/>
<organism evidence="1 2">
    <name type="scientific">Timema podura</name>
    <name type="common">Walking stick</name>
    <dbReference type="NCBI Taxonomy" id="61482"/>
    <lineage>
        <taxon>Eukaryota</taxon>
        <taxon>Metazoa</taxon>
        <taxon>Ecdysozoa</taxon>
        <taxon>Arthropoda</taxon>
        <taxon>Hexapoda</taxon>
        <taxon>Insecta</taxon>
        <taxon>Pterygota</taxon>
        <taxon>Neoptera</taxon>
        <taxon>Polyneoptera</taxon>
        <taxon>Phasmatodea</taxon>
        <taxon>Timematodea</taxon>
        <taxon>Timematoidea</taxon>
        <taxon>Timematidae</taxon>
        <taxon>Timema</taxon>
    </lineage>
</organism>
<dbReference type="EMBL" id="CAJPIN010052694">
    <property type="protein sequence ID" value="CAG2066307.1"/>
    <property type="molecule type" value="Genomic_DNA"/>
</dbReference>
<evidence type="ECO:0000313" key="1">
    <source>
        <dbReference type="EMBL" id="CAG2066307.1"/>
    </source>
</evidence>
<sequence>MPNHVERSSSNVHRTSDKRLYRYGMSPGVQRRESNAAQTCVFNRLHRSYARGNAHLNILEHGSRTYHNN</sequence>
<comment type="caution">
    <text evidence="1">The sequence shown here is derived from an EMBL/GenBank/DDBJ whole genome shotgun (WGS) entry which is preliminary data.</text>
</comment>
<reference evidence="1" key="1">
    <citation type="submission" date="2021-03" db="EMBL/GenBank/DDBJ databases">
        <authorList>
            <person name="Tran Van P."/>
        </authorList>
    </citation>
    <scope>NUCLEOTIDE SEQUENCE</scope>
</reference>
<gene>
    <name evidence="1" type="ORF">TPAB3V08_LOCUS13250</name>
</gene>
<accession>A0ABN7PEU4</accession>
<dbReference type="Proteomes" id="UP001153148">
    <property type="component" value="Unassembled WGS sequence"/>
</dbReference>
<name>A0ABN7PEU4_TIMPD</name>